<comment type="caution">
    <text evidence="22">The sequence shown here is derived from an EMBL/GenBank/DDBJ whole genome shotgun (WGS) entry which is preliminary data.</text>
</comment>
<dbReference type="PANTHER" id="PTHR43520">
    <property type="entry name" value="ATP7, ISOFORM B"/>
    <property type="match status" value="1"/>
</dbReference>
<dbReference type="SUPFAM" id="SSF81653">
    <property type="entry name" value="Calcium ATPase, transduction domain A"/>
    <property type="match status" value="1"/>
</dbReference>
<evidence type="ECO:0000256" key="3">
    <source>
        <dbReference type="ARBA" id="ARBA00012517"/>
    </source>
</evidence>
<evidence type="ECO:0000256" key="14">
    <source>
        <dbReference type="ARBA" id="ARBA00022989"/>
    </source>
</evidence>
<keyword evidence="8 20" id="KW-0479">Metal-binding</keyword>
<dbReference type="GO" id="GO:0005886">
    <property type="term" value="C:plasma membrane"/>
    <property type="evidence" value="ECO:0007669"/>
    <property type="project" value="UniProtKB-SubCell"/>
</dbReference>
<dbReference type="GO" id="GO:0016887">
    <property type="term" value="F:ATP hydrolysis activity"/>
    <property type="evidence" value="ECO:0007669"/>
    <property type="project" value="InterPro"/>
</dbReference>
<dbReference type="Gene3D" id="3.30.70.100">
    <property type="match status" value="1"/>
</dbReference>
<evidence type="ECO:0000256" key="4">
    <source>
        <dbReference type="ARBA" id="ARBA00022448"/>
    </source>
</evidence>
<evidence type="ECO:0000256" key="19">
    <source>
        <dbReference type="ARBA" id="ARBA00049289"/>
    </source>
</evidence>
<feature type="transmembrane region" description="Helical" evidence="20">
    <location>
        <begin position="135"/>
        <end position="154"/>
    </location>
</feature>
<dbReference type="SUPFAM" id="SSF56784">
    <property type="entry name" value="HAD-like"/>
    <property type="match status" value="1"/>
</dbReference>
<dbReference type="PANTHER" id="PTHR43520:SF8">
    <property type="entry name" value="P-TYPE CU(+) TRANSPORTER"/>
    <property type="match status" value="1"/>
</dbReference>
<dbReference type="Pfam" id="PF00403">
    <property type="entry name" value="HMA"/>
    <property type="match status" value="1"/>
</dbReference>
<dbReference type="Pfam" id="PF00702">
    <property type="entry name" value="Hydrolase"/>
    <property type="match status" value="1"/>
</dbReference>
<keyword evidence="12" id="KW-0460">Magnesium</keyword>
<organism evidence="22 23">
    <name type="scientific">Candidatus Staskawiczbacteria bacterium RIFCSPHIGHO2_02_FULL_42_22</name>
    <dbReference type="NCBI Taxonomy" id="1802207"/>
    <lineage>
        <taxon>Bacteria</taxon>
        <taxon>Candidatus Staskawicziibacteriota</taxon>
    </lineage>
</organism>
<dbReference type="GO" id="GO:0055070">
    <property type="term" value="P:copper ion homeostasis"/>
    <property type="evidence" value="ECO:0007669"/>
    <property type="project" value="TreeGrafter"/>
</dbReference>
<evidence type="ECO:0000256" key="12">
    <source>
        <dbReference type="ARBA" id="ARBA00022842"/>
    </source>
</evidence>
<evidence type="ECO:0000313" key="22">
    <source>
        <dbReference type="EMBL" id="OGZ68640.1"/>
    </source>
</evidence>
<dbReference type="GO" id="GO:0005507">
    <property type="term" value="F:copper ion binding"/>
    <property type="evidence" value="ECO:0007669"/>
    <property type="project" value="TreeGrafter"/>
</dbReference>
<dbReference type="NCBIfam" id="TIGR01525">
    <property type="entry name" value="ATPase-IB_hvy"/>
    <property type="match status" value="1"/>
</dbReference>
<dbReference type="CDD" id="cd02094">
    <property type="entry name" value="P-type_ATPase_Cu-like"/>
    <property type="match status" value="1"/>
</dbReference>
<keyword evidence="7 20" id="KW-0812">Transmembrane</keyword>
<keyword evidence="13" id="KW-1278">Translocase</keyword>
<dbReference type="Pfam" id="PF00122">
    <property type="entry name" value="E1-E2_ATPase"/>
    <property type="match status" value="1"/>
</dbReference>
<dbReference type="InterPro" id="IPR023298">
    <property type="entry name" value="ATPase_P-typ_TM_dom_sf"/>
</dbReference>
<dbReference type="NCBIfam" id="TIGR01512">
    <property type="entry name" value="ATPase-IB2_Cd"/>
    <property type="match status" value="1"/>
</dbReference>
<dbReference type="GO" id="GO:0043682">
    <property type="term" value="F:P-type divalent copper transporter activity"/>
    <property type="evidence" value="ECO:0007669"/>
    <property type="project" value="TreeGrafter"/>
</dbReference>
<feature type="domain" description="HMA" evidence="21">
    <location>
        <begin position="2"/>
        <end position="68"/>
    </location>
</feature>
<dbReference type="InterPro" id="IPR023299">
    <property type="entry name" value="ATPase_P-typ_cyto_dom_N"/>
</dbReference>
<evidence type="ECO:0000256" key="17">
    <source>
        <dbReference type="ARBA" id="ARBA00023136"/>
    </source>
</evidence>
<dbReference type="InterPro" id="IPR018303">
    <property type="entry name" value="ATPase_P-typ_P_site"/>
</dbReference>
<dbReference type="InterPro" id="IPR036412">
    <property type="entry name" value="HAD-like_sf"/>
</dbReference>
<dbReference type="PRINTS" id="PR00119">
    <property type="entry name" value="CATATPASE"/>
</dbReference>
<dbReference type="NCBIfam" id="TIGR01494">
    <property type="entry name" value="ATPase_P-type"/>
    <property type="match status" value="1"/>
</dbReference>
<reference evidence="22 23" key="1">
    <citation type="journal article" date="2016" name="Nat. Commun.">
        <title>Thousands of microbial genomes shed light on interconnected biogeochemical processes in an aquifer system.</title>
        <authorList>
            <person name="Anantharaman K."/>
            <person name="Brown C.T."/>
            <person name="Hug L.A."/>
            <person name="Sharon I."/>
            <person name="Castelle C.J."/>
            <person name="Probst A.J."/>
            <person name="Thomas B.C."/>
            <person name="Singh A."/>
            <person name="Wilkins M.J."/>
            <person name="Karaoz U."/>
            <person name="Brodie E.L."/>
            <person name="Williams K.H."/>
            <person name="Hubbard S.S."/>
            <person name="Banfield J.F."/>
        </authorList>
    </citation>
    <scope>NUCLEOTIDE SEQUENCE [LARGE SCALE GENOMIC DNA]</scope>
</reference>
<name>A0A1G2I2I6_9BACT</name>
<feature type="transmembrane region" description="Helical" evidence="20">
    <location>
        <begin position="238"/>
        <end position="257"/>
    </location>
</feature>
<dbReference type="SFLD" id="SFLDG00002">
    <property type="entry name" value="C1.7:_P-type_atpase_like"/>
    <property type="match status" value="1"/>
</dbReference>
<feature type="transmembrane region" description="Helical" evidence="20">
    <location>
        <begin position="738"/>
        <end position="761"/>
    </location>
</feature>
<dbReference type="FunFam" id="2.70.150.10:FF:000020">
    <property type="entry name" value="Copper-exporting P-type ATPase A"/>
    <property type="match status" value="1"/>
</dbReference>
<evidence type="ECO:0000256" key="15">
    <source>
        <dbReference type="ARBA" id="ARBA00023008"/>
    </source>
</evidence>
<evidence type="ECO:0000256" key="9">
    <source>
        <dbReference type="ARBA" id="ARBA00022741"/>
    </source>
</evidence>
<dbReference type="PROSITE" id="PS00154">
    <property type="entry name" value="ATPASE_E1_E2"/>
    <property type="match status" value="1"/>
</dbReference>
<dbReference type="InterPro" id="IPR059000">
    <property type="entry name" value="ATPase_P-type_domA"/>
</dbReference>
<evidence type="ECO:0000256" key="1">
    <source>
        <dbReference type="ARBA" id="ARBA00004651"/>
    </source>
</evidence>
<evidence type="ECO:0000256" key="13">
    <source>
        <dbReference type="ARBA" id="ARBA00022967"/>
    </source>
</evidence>
<gene>
    <name evidence="22" type="ORF">A3D44_03950</name>
</gene>
<dbReference type="Gene3D" id="2.70.150.10">
    <property type="entry name" value="Calcium-transporting ATPase, cytoplasmic transduction domain A"/>
    <property type="match status" value="1"/>
</dbReference>
<proteinExistence type="inferred from homology"/>
<dbReference type="PROSITE" id="PS01047">
    <property type="entry name" value="HMA_1"/>
    <property type="match status" value="1"/>
</dbReference>
<comment type="subcellular location">
    <subcellularLocation>
        <location evidence="1">Cell membrane</location>
        <topology evidence="1">Multi-pass membrane protein</topology>
    </subcellularLocation>
</comment>
<keyword evidence="9 20" id="KW-0547">Nucleotide-binding</keyword>
<comment type="catalytic activity">
    <reaction evidence="19">
        <text>Cu(+)(in) + ATP + H2O = Cu(+)(out) + ADP + phosphate + H(+)</text>
        <dbReference type="Rhea" id="RHEA:25792"/>
        <dbReference type="ChEBI" id="CHEBI:15377"/>
        <dbReference type="ChEBI" id="CHEBI:15378"/>
        <dbReference type="ChEBI" id="CHEBI:30616"/>
        <dbReference type="ChEBI" id="CHEBI:43474"/>
        <dbReference type="ChEBI" id="CHEBI:49552"/>
        <dbReference type="ChEBI" id="CHEBI:456216"/>
        <dbReference type="EC" id="7.2.2.8"/>
    </reaction>
</comment>
<evidence type="ECO:0000259" key="21">
    <source>
        <dbReference type="PROSITE" id="PS50846"/>
    </source>
</evidence>
<evidence type="ECO:0000256" key="11">
    <source>
        <dbReference type="ARBA" id="ARBA00022840"/>
    </source>
</evidence>
<dbReference type="InterPro" id="IPR027256">
    <property type="entry name" value="P-typ_ATPase_IB"/>
</dbReference>
<keyword evidence="6" id="KW-0597">Phosphoprotein</keyword>
<dbReference type="EMBL" id="MHOT01000019">
    <property type="protein sequence ID" value="OGZ68640.1"/>
    <property type="molecule type" value="Genomic_DNA"/>
</dbReference>
<protein>
    <recommendedName>
        <fullName evidence="3">P-type Cu(+) transporter</fullName>
        <ecNumber evidence="3">7.2.2.8</ecNumber>
    </recommendedName>
    <alternativeName>
        <fullName evidence="18">Cu(+)-exporting ATPase</fullName>
    </alternativeName>
</protein>
<evidence type="ECO:0000256" key="7">
    <source>
        <dbReference type="ARBA" id="ARBA00022692"/>
    </source>
</evidence>
<dbReference type="STRING" id="1802207.A3D44_03950"/>
<evidence type="ECO:0000256" key="10">
    <source>
        <dbReference type="ARBA" id="ARBA00022796"/>
    </source>
</evidence>
<evidence type="ECO:0000256" key="20">
    <source>
        <dbReference type="RuleBase" id="RU362081"/>
    </source>
</evidence>
<dbReference type="EC" id="7.2.2.8" evidence="3"/>
<dbReference type="InterPro" id="IPR023214">
    <property type="entry name" value="HAD_sf"/>
</dbReference>
<evidence type="ECO:0000256" key="5">
    <source>
        <dbReference type="ARBA" id="ARBA00022475"/>
    </source>
</evidence>
<dbReference type="SFLD" id="SFLDS00003">
    <property type="entry name" value="Haloacid_Dehalogenase"/>
    <property type="match status" value="1"/>
</dbReference>
<evidence type="ECO:0000256" key="2">
    <source>
        <dbReference type="ARBA" id="ARBA00006024"/>
    </source>
</evidence>
<dbReference type="InterPro" id="IPR008250">
    <property type="entry name" value="ATPase_P-typ_transduc_dom_A_sf"/>
</dbReference>
<keyword evidence="4" id="KW-0813">Transport</keyword>
<dbReference type="SUPFAM" id="SSF55008">
    <property type="entry name" value="HMA, heavy metal-associated domain"/>
    <property type="match status" value="1"/>
</dbReference>
<dbReference type="InterPro" id="IPR044492">
    <property type="entry name" value="P_typ_ATPase_HD_dom"/>
</dbReference>
<dbReference type="NCBIfam" id="TIGR01511">
    <property type="entry name" value="ATPase-IB1_Cu"/>
    <property type="match status" value="1"/>
</dbReference>
<dbReference type="PROSITE" id="PS50846">
    <property type="entry name" value="HMA_2"/>
    <property type="match status" value="1"/>
</dbReference>
<evidence type="ECO:0000256" key="16">
    <source>
        <dbReference type="ARBA" id="ARBA00023065"/>
    </source>
</evidence>
<dbReference type="SFLD" id="SFLDF00027">
    <property type="entry name" value="p-type_atpase"/>
    <property type="match status" value="1"/>
</dbReference>
<dbReference type="GO" id="GO:0140581">
    <property type="term" value="F:P-type monovalent copper transporter activity"/>
    <property type="evidence" value="ECO:0007669"/>
    <property type="project" value="UniProtKB-EC"/>
</dbReference>
<keyword evidence="14 20" id="KW-1133">Transmembrane helix</keyword>
<dbReference type="Gene3D" id="3.40.1110.10">
    <property type="entry name" value="Calcium-transporting ATPase, cytoplasmic domain N"/>
    <property type="match status" value="1"/>
</dbReference>
<evidence type="ECO:0000256" key="6">
    <source>
        <dbReference type="ARBA" id="ARBA00022553"/>
    </source>
</evidence>
<keyword evidence="16" id="KW-0406">Ion transport</keyword>
<feature type="transmembrane region" description="Helical" evidence="20">
    <location>
        <begin position="426"/>
        <end position="456"/>
    </location>
</feature>
<evidence type="ECO:0000256" key="18">
    <source>
        <dbReference type="ARBA" id="ARBA00033239"/>
    </source>
</evidence>
<accession>A0A1G2I2I6</accession>
<keyword evidence="17 20" id="KW-0472">Membrane</keyword>
<dbReference type="Gene3D" id="3.40.50.1000">
    <property type="entry name" value="HAD superfamily/HAD-like"/>
    <property type="match status" value="1"/>
</dbReference>
<dbReference type="FunFam" id="3.30.70.100:FF:000005">
    <property type="entry name" value="Copper-exporting P-type ATPase A"/>
    <property type="match status" value="1"/>
</dbReference>
<dbReference type="CDD" id="cd00371">
    <property type="entry name" value="HMA"/>
    <property type="match status" value="1"/>
</dbReference>
<dbReference type="InterPro" id="IPR036163">
    <property type="entry name" value="HMA_dom_sf"/>
</dbReference>
<keyword evidence="15" id="KW-0186">Copper</keyword>
<feature type="transmembrane region" description="Helical" evidence="20">
    <location>
        <begin position="767"/>
        <end position="785"/>
    </location>
</feature>
<keyword evidence="5 20" id="KW-1003">Cell membrane</keyword>
<sequence length="792" mass="85138">MNTQTYQVRGMHCASCSAIIEKTLKKVDGVQSVDANFGTEAVKVAFDAAKTNPQELSKKIEPLGYSFIVPTRTNHGASTQRTYRRAQLGGQTADISASLSASQMGMSEEEHAAHTGIGQSKQEKLAEVVDMKMKIIMVMPLAAFSIFLMAWETLATVGLMPKMSEVLFEFFHHLLPIFATATFFVAGKPYLLGFYRFLRYGKANMDSLIGIGTSAAFLYSFIVTAFEEPLRPFLNVENVYYDVTIVVIAFITLGKYLEAKAKIKTGDAIEKLLNLQAKTAIVIKDGKEQEISINQVVHGDQIVVKPGTRIPVDGTVFDGSSFVDESMVTGESMPTEKDTGDTVVAGTINTTGSFTFKATKVGSETLLAHIIKMVEEAQGSRAPIQKLADKISSVFVPIVIVLAFLSLGAWLVIGTAYFGFAQALSYALVSFVGILVIACPCALGLATPTAIIVGVGKGAKEGILIKDATTLEKLHKVNIVVVDKTGTITKGKPQIVHIQNTADLSDEKIISLLAALENKSEHPIAHAVLEYAKAKGISFLPVSNFEIIKGKGLKAVIENVEYFAGNTKLISDLKLSFDLKRIELETLQGKTPVILATSQKVLGVVMVADAIKPEAKEAVKNLHKLGIKTVMLTGDHKNTAFAIAREVGIDDVVAEVLPDEKLTKIKELQLQGHIVAMAGDGINDAPALAQADVGIAMATGTDVAIETAGITLLGGDISKLVKAIRLSRITMRGIKQNLFWAFIYNIIGIPLAGGLFFPIFGWLLNPIFAGLAMAFSSVSVVGNSLRLKAKKI</sequence>
<dbReference type="InterPro" id="IPR006121">
    <property type="entry name" value="HMA_dom"/>
</dbReference>
<dbReference type="AlphaFoldDB" id="A0A1G2I2I6"/>
<feature type="transmembrane region" description="Helical" evidence="20">
    <location>
        <begin position="207"/>
        <end position="226"/>
    </location>
</feature>
<dbReference type="FunFam" id="3.40.50.1000:FF:000144">
    <property type="entry name" value="copper-transporting ATPase 1 isoform X2"/>
    <property type="match status" value="1"/>
</dbReference>
<keyword evidence="10" id="KW-0187">Copper transport</keyword>
<dbReference type="SUPFAM" id="SSF81665">
    <property type="entry name" value="Calcium ATPase, transmembrane domain M"/>
    <property type="match status" value="1"/>
</dbReference>
<feature type="transmembrane region" description="Helical" evidence="20">
    <location>
        <begin position="394"/>
        <end position="420"/>
    </location>
</feature>
<evidence type="ECO:0000313" key="23">
    <source>
        <dbReference type="Proteomes" id="UP000178820"/>
    </source>
</evidence>
<dbReference type="PRINTS" id="PR00120">
    <property type="entry name" value="HATPASE"/>
</dbReference>
<dbReference type="InterPro" id="IPR001757">
    <property type="entry name" value="P_typ_ATPase"/>
</dbReference>
<comment type="similarity">
    <text evidence="2 20">Belongs to the cation transport ATPase (P-type) (TC 3.A.3) family. Type IB subfamily.</text>
</comment>
<dbReference type="InterPro" id="IPR017969">
    <property type="entry name" value="Heavy-metal-associated_CS"/>
</dbReference>
<evidence type="ECO:0000256" key="8">
    <source>
        <dbReference type="ARBA" id="ARBA00022723"/>
    </source>
</evidence>
<dbReference type="Proteomes" id="UP000178820">
    <property type="component" value="Unassembled WGS sequence"/>
</dbReference>
<dbReference type="GO" id="GO:0005524">
    <property type="term" value="F:ATP binding"/>
    <property type="evidence" value="ECO:0007669"/>
    <property type="project" value="UniProtKB-UniRule"/>
</dbReference>
<keyword evidence="11 20" id="KW-0067">ATP-binding</keyword>
<feature type="transmembrane region" description="Helical" evidence="20">
    <location>
        <begin position="174"/>
        <end position="195"/>
    </location>
</feature>